<dbReference type="STRING" id="1314773.A0A3N2PNA1"/>
<dbReference type="GO" id="GO:0033768">
    <property type="term" value="C:SUMO-targeted ubiquitin ligase complex"/>
    <property type="evidence" value="ECO:0007669"/>
    <property type="project" value="TreeGrafter"/>
</dbReference>
<dbReference type="GO" id="GO:0140082">
    <property type="term" value="F:SUMO-ubiquitin ligase activity"/>
    <property type="evidence" value="ECO:0007669"/>
    <property type="project" value="TreeGrafter"/>
</dbReference>
<feature type="compositionally biased region" description="Acidic residues" evidence="5">
    <location>
        <begin position="54"/>
        <end position="64"/>
    </location>
</feature>
<organism evidence="7 8">
    <name type="scientific">Sodiomyces alkalinus (strain CBS 110278 / VKM F-3762 / F11)</name>
    <name type="common">Alkaliphilic filamentous fungus</name>
    <dbReference type="NCBI Taxonomy" id="1314773"/>
    <lineage>
        <taxon>Eukaryota</taxon>
        <taxon>Fungi</taxon>
        <taxon>Dikarya</taxon>
        <taxon>Ascomycota</taxon>
        <taxon>Pezizomycotina</taxon>
        <taxon>Sordariomycetes</taxon>
        <taxon>Hypocreomycetidae</taxon>
        <taxon>Glomerellales</taxon>
        <taxon>Plectosphaerellaceae</taxon>
        <taxon>Sodiomyces</taxon>
    </lineage>
</organism>
<dbReference type="PANTHER" id="PTHR47094:SF1">
    <property type="entry name" value="RING-TYPE E3 UBIQUITIN TRANSFERASE"/>
    <property type="match status" value="1"/>
</dbReference>
<dbReference type="GO" id="GO:0006511">
    <property type="term" value="P:ubiquitin-dependent protein catabolic process"/>
    <property type="evidence" value="ECO:0007669"/>
    <property type="project" value="TreeGrafter"/>
</dbReference>
<dbReference type="InterPro" id="IPR049627">
    <property type="entry name" value="SLX8"/>
</dbReference>
<evidence type="ECO:0000313" key="8">
    <source>
        <dbReference type="Proteomes" id="UP000272025"/>
    </source>
</evidence>
<dbReference type="GO" id="GO:0008270">
    <property type="term" value="F:zinc ion binding"/>
    <property type="evidence" value="ECO:0007669"/>
    <property type="project" value="UniProtKB-KW"/>
</dbReference>
<feature type="region of interest" description="Disordered" evidence="5">
    <location>
        <begin position="1"/>
        <end position="96"/>
    </location>
</feature>
<feature type="domain" description="RING-type" evidence="6">
    <location>
        <begin position="111"/>
        <end position="152"/>
    </location>
</feature>
<feature type="compositionally biased region" description="Low complexity" evidence="5">
    <location>
        <begin position="31"/>
        <end position="40"/>
    </location>
</feature>
<evidence type="ECO:0000313" key="7">
    <source>
        <dbReference type="EMBL" id="ROT35963.1"/>
    </source>
</evidence>
<gene>
    <name evidence="7" type="ORF">SODALDRAFT_362820</name>
</gene>
<keyword evidence="3" id="KW-0862">Zinc</keyword>
<keyword evidence="8" id="KW-1185">Reference proteome</keyword>
<feature type="compositionally biased region" description="Polar residues" evidence="5">
    <location>
        <begin position="41"/>
        <end position="50"/>
    </location>
</feature>
<dbReference type="Gene3D" id="3.30.40.10">
    <property type="entry name" value="Zinc/RING finger domain, C3HC4 (zinc finger)"/>
    <property type="match status" value="1"/>
</dbReference>
<dbReference type="GO" id="GO:0032183">
    <property type="term" value="F:SUMO binding"/>
    <property type="evidence" value="ECO:0007669"/>
    <property type="project" value="TreeGrafter"/>
</dbReference>
<dbReference type="Proteomes" id="UP000272025">
    <property type="component" value="Unassembled WGS sequence"/>
</dbReference>
<dbReference type="InterPro" id="IPR017907">
    <property type="entry name" value="Znf_RING_CS"/>
</dbReference>
<dbReference type="Pfam" id="PF13920">
    <property type="entry name" value="zf-C3HC4_3"/>
    <property type="match status" value="1"/>
</dbReference>
<dbReference type="GO" id="GO:0061630">
    <property type="term" value="F:ubiquitin protein ligase activity"/>
    <property type="evidence" value="ECO:0007669"/>
    <property type="project" value="InterPro"/>
</dbReference>
<protein>
    <recommendedName>
        <fullName evidence="6">RING-type domain-containing protein</fullName>
    </recommendedName>
</protein>
<name>A0A3N2PNA1_SODAK</name>
<dbReference type="GeneID" id="39582978"/>
<evidence type="ECO:0000256" key="1">
    <source>
        <dbReference type="ARBA" id="ARBA00022723"/>
    </source>
</evidence>
<proteinExistence type="predicted"/>
<dbReference type="AlphaFoldDB" id="A0A3N2PNA1"/>
<keyword evidence="2 4" id="KW-0863">Zinc-finger</keyword>
<evidence type="ECO:0000256" key="4">
    <source>
        <dbReference type="PROSITE-ProRule" id="PRU00175"/>
    </source>
</evidence>
<dbReference type="InterPro" id="IPR013083">
    <property type="entry name" value="Znf_RING/FYVE/PHD"/>
</dbReference>
<evidence type="ECO:0000259" key="6">
    <source>
        <dbReference type="PROSITE" id="PS50089"/>
    </source>
</evidence>
<dbReference type="PROSITE" id="PS00518">
    <property type="entry name" value="ZF_RING_1"/>
    <property type="match status" value="1"/>
</dbReference>
<dbReference type="RefSeq" id="XP_028463769.1">
    <property type="nucleotide sequence ID" value="XM_028614500.1"/>
</dbReference>
<dbReference type="InterPro" id="IPR001841">
    <property type="entry name" value="Znf_RING"/>
</dbReference>
<evidence type="ECO:0000256" key="3">
    <source>
        <dbReference type="ARBA" id="ARBA00022833"/>
    </source>
</evidence>
<dbReference type="SUPFAM" id="SSF57850">
    <property type="entry name" value="RING/U-box"/>
    <property type="match status" value="1"/>
</dbReference>
<dbReference type="PANTHER" id="PTHR47094">
    <property type="entry name" value="ELFLESS, ISOFORM B"/>
    <property type="match status" value="1"/>
</dbReference>
<evidence type="ECO:0000256" key="2">
    <source>
        <dbReference type="ARBA" id="ARBA00022771"/>
    </source>
</evidence>
<dbReference type="SMART" id="SM00184">
    <property type="entry name" value="RING"/>
    <property type="match status" value="1"/>
</dbReference>
<evidence type="ECO:0000256" key="5">
    <source>
        <dbReference type="SAM" id="MobiDB-lite"/>
    </source>
</evidence>
<accession>A0A3N2PNA1</accession>
<keyword evidence="1" id="KW-0479">Metal-binding</keyword>
<dbReference type="OrthoDB" id="6270329at2759"/>
<dbReference type="EMBL" id="ML119060">
    <property type="protein sequence ID" value="ROT35963.1"/>
    <property type="molecule type" value="Genomic_DNA"/>
</dbReference>
<sequence>MPPTRKRPAPSTENPTEAAAPSQAPKRRRASQASSRSNPATSGNRQNSRYQAVFDDDDDDDDDIFGDRKAKKKQDQEDDEDVIDLASLDEIPESQRVPKEDKRIKLSKFQCAICMDSGTGLVVTHCGHMFCSECLQSALDMEATNKKCPICRQKIDQKDRSAYNSKTKGFWHLELKCMTARKLAKQPSR</sequence>
<dbReference type="PROSITE" id="PS50089">
    <property type="entry name" value="ZF_RING_2"/>
    <property type="match status" value="1"/>
</dbReference>
<reference evidence="7 8" key="1">
    <citation type="journal article" date="2018" name="Mol. Ecol.">
        <title>The obligate alkalophilic soda-lake fungus Sodiomyces alkalinus has shifted to a protein diet.</title>
        <authorList>
            <person name="Grum-Grzhimaylo A.A."/>
            <person name="Falkoski D.L."/>
            <person name="van den Heuvel J."/>
            <person name="Valero-Jimenez C.A."/>
            <person name="Min B."/>
            <person name="Choi I.G."/>
            <person name="Lipzen A."/>
            <person name="Daum C.G."/>
            <person name="Aanen D.K."/>
            <person name="Tsang A."/>
            <person name="Henrissat B."/>
            <person name="Bilanenko E.N."/>
            <person name="de Vries R.P."/>
            <person name="van Kan J.A.L."/>
            <person name="Grigoriev I.V."/>
            <person name="Debets A.J.M."/>
        </authorList>
    </citation>
    <scope>NUCLEOTIDE SEQUENCE [LARGE SCALE GENOMIC DNA]</scope>
    <source>
        <strain evidence="7 8">F11</strain>
    </source>
</reference>